<feature type="region of interest" description="Disordered" evidence="1">
    <location>
        <begin position="803"/>
        <end position="850"/>
    </location>
</feature>
<gene>
    <name evidence="2" type="ORF">BJX68DRAFT_256920</name>
</gene>
<proteinExistence type="predicted"/>
<evidence type="ECO:0000313" key="2">
    <source>
        <dbReference type="EMBL" id="KAL2845139.1"/>
    </source>
</evidence>
<dbReference type="EMBL" id="JBFXLR010000038">
    <property type="protein sequence ID" value="KAL2845139.1"/>
    <property type="molecule type" value="Genomic_DNA"/>
</dbReference>
<dbReference type="Gene3D" id="3.40.50.1580">
    <property type="entry name" value="Nucleoside phosphorylase domain"/>
    <property type="match status" value="1"/>
</dbReference>
<feature type="compositionally biased region" description="Polar residues" evidence="1">
    <location>
        <begin position="829"/>
        <end position="850"/>
    </location>
</feature>
<organism evidence="2 3">
    <name type="scientific">Aspergillus pseudodeflectus</name>
    <dbReference type="NCBI Taxonomy" id="176178"/>
    <lineage>
        <taxon>Eukaryota</taxon>
        <taxon>Fungi</taxon>
        <taxon>Dikarya</taxon>
        <taxon>Ascomycota</taxon>
        <taxon>Pezizomycotina</taxon>
        <taxon>Eurotiomycetes</taxon>
        <taxon>Eurotiomycetidae</taxon>
        <taxon>Eurotiales</taxon>
        <taxon>Aspergillaceae</taxon>
        <taxon>Aspergillus</taxon>
        <taxon>Aspergillus subgen. Nidulantes</taxon>
    </lineage>
</organism>
<protein>
    <recommendedName>
        <fullName evidence="4">Nucleoside phosphorylase domain-containing protein</fullName>
    </recommendedName>
</protein>
<dbReference type="InterPro" id="IPR035994">
    <property type="entry name" value="Nucleoside_phosphorylase_sf"/>
</dbReference>
<evidence type="ECO:0008006" key="4">
    <source>
        <dbReference type="Google" id="ProtNLM"/>
    </source>
</evidence>
<dbReference type="Proteomes" id="UP001610444">
    <property type="component" value="Unassembled WGS sequence"/>
</dbReference>
<reference evidence="2 3" key="1">
    <citation type="submission" date="2024-07" db="EMBL/GenBank/DDBJ databases">
        <title>Section-level genome sequencing and comparative genomics of Aspergillus sections Usti and Cavernicolus.</title>
        <authorList>
            <consortium name="Lawrence Berkeley National Laboratory"/>
            <person name="Nybo J.L."/>
            <person name="Vesth T.C."/>
            <person name="Theobald S."/>
            <person name="Frisvad J.C."/>
            <person name="Larsen T.O."/>
            <person name="Kjaerboelling I."/>
            <person name="Rothschild-Mancinelli K."/>
            <person name="Lyhne E.K."/>
            <person name="Kogle M.E."/>
            <person name="Barry K."/>
            <person name="Clum A."/>
            <person name="Na H."/>
            <person name="Ledsgaard L."/>
            <person name="Lin J."/>
            <person name="Lipzen A."/>
            <person name="Kuo A."/>
            <person name="Riley R."/>
            <person name="Mondo S."/>
            <person name="LaButti K."/>
            <person name="Haridas S."/>
            <person name="Pangalinan J."/>
            <person name="Salamov A.A."/>
            <person name="Simmons B.A."/>
            <person name="Magnuson J.K."/>
            <person name="Chen J."/>
            <person name="Drula E."/>
            <person name="Henrissat B."/>
            <person name="Wiebenga A."/>
            <person name="Lubbers R.J."/>
            <person name="Gomes A.C."/>
            <person name="Macurrencykelacurrency M.R."/>
            <person name="Stajich J."/>
            <person name="Grigoriev I.V."/>
            <person name="Mortensen U.H."/>
            <person name="De vries R.P."/>
            <person name="Baker S.E."/>
            <person name="Andersen M.R."/>
        </authorList>
    </citation>
    <scope>NUCLEOTIDE SEQUENCE [LARGE SCALE GENOMIC DNA]</scope>
    <source>
        <strain evidence="2 3">CBS 756.74</strain>
    </source>
</reference>
<dbReference type="SUPFAM" id="SSF53167">
    <property type="entry name" value="Purine and uridine phosphorylases"/>
    <property type="match status" value="1"/>
</dbReference>
<sequence length="1213" mass="134049">MPLNDIMNMWYSHDEHIPAPVGPPDMGIVSWREEWDPGDGETAMDEDVLPTASSDEEYSVRADDDEVAHRLPNLGAYRESILAAPAYQWLISDIETKLRLMPSAPDASGVIRGDIFRAFPKVRHLSRSSRPRQSRIVYTVPWDPNLFYKDQEYSEEAPEALAKAITLTGSTSVAQALTTSHYLRQAWPSSGHDILQLIQALLRDMPGTRLRKTLSDGAVVTAWFETSGELRQTYFVAECIGTAYTLAELGEQFAWIGAALRPSQYSDGVATVQARIKSLRVIRDNSKLSGDGYLAEVVCKLAFKVSPPPPKTSGDGSNGECWHSLFRNPVLVRGFPVARRANELRSATGLEIPLYMMARLAKSRVLNSFCGRTVLKGFSTLLVPTRRHRGMILWHLIHDEYGDRVSYLESLQEADIDQIPIEEIQRARHILGWCSRALFLAGTASAKYDVISSRLPRARTGSLLQQASVSGGQVISGGEPFSVGYKDSPPHISRMGYIRKLKWISRRLVILWDVDTKRGWLLNGTTALLHLVRASLEHDSKDKFSSQFLFQAHDMEEVPQRAACGSDSAIDVLLSDLNRKLRIYPEKDGYIYFEDRVEHLHGLLAQMIDHQAHALRSYDARSANLSRASLEGWDFRDLVSDMDPVHPRTITLGTLGMAWIELARSLNAVTLVGRGFGEIIKPAKQSCPQWATLPIGKYYLAVSATDLMDIMDAVGDATAVPPRLTDDLVWLNTLPVTPSGFCLGGGQCTDDHVDVVQVLLPPNVNRALKKTYTCPPEDGAVVFGHNENVPWFWKETGHPVYGTPDKLQPVLPSSSSDSGYGLSRESESDSTGPTSPPASIQGGTAPSTTGLRVPLAATKVKLGRRTFSLDAYTVGIVCALPLELFAVRALFDVTHADKDGIITPSDDSNHYALGEISKHKVVAACLPDGEYGTNSAAGVVTNMKRTFTSVKFALLVGIGGGVPSPDNDIRLGDVVVSRPTGTSPGVIQYDMGKAREDGIFTQVGYLQPPPRFIMTALSNLRSDPLLSTTPLQDSLDDIAACKREYRYPGKDLDRLFTSDYPHDPVLSTCNSCDMRRLQPRANRPDTKNKNHHPGIHYGTIASGNRVVRDAKFRDHWSKQSNILCFEMEAAGIMNTVPCLVIRGICDYSDSHKNKVFQHYAAAAAASYAKLLLSYVKTSRDPDRVVRAEIVDKRKHFKGLRRAFKDSLHIFARS</sequence>
<feature type="compositionally biased region" description="Low complexity" evidence="1">
    <location>
        <begin position="813"/>
        <end position="823"/>
    </location>
</feature>
<dbReference type="PANTHER" id="PTHR46082:SF11">
    <property type="entry name" value="AAA+ ATPASE DOMAIN-CONTAINING PROTEIN-RELATED"/>
    <property type="match status" value="1"/>
</dbReference>
<comment type="caution">
    <text evidence="2">The sequence shown here is derived from an EMBL/GenBank/DDBJ whole genome shotgun (WGS) entry which is preliminary data.</text>
</comment>
<keyword evidence="3" id="KW-1185">Reference proteome</keyword>
<name>A0ABR4JYK2_9EURO</name>
<evidence type="ECO:0000313" key="3">
    <source>
        <dbReference type="Proteomes" id="UP001610444"/>
    </source>
</evidence>
<dbReference type="PANTHER" id="PTHR46082">
    <property type="entry name" value="ATP/GTP-BINDING PROTEIN-RELATED"/>
    <property type="match status" value="1"/>
</dbReference>
<dbReference type="GeneID" id="98158418"/>
<dbReference type="InterPro" id="IPR053137">
    <property type="entry name" value="NLR-like"/>
</dbReference>
<evidence type="ECO:0000256" key="1">
    <source>
        <dbReference type="SAM" id="MobiDB-lite"/>
    </source>
</evidence>
<accession>A0ABR4JYK2</accession>
<dbReference type="RefSeq" id="XP_070896496.1">
    <property type="nucleotide sequence ID" value="XM_071043254.1"/>
</dbReference>